<dbReference type="InterPro" id="IPR018120">
    <property type="entry name" value="Glyco_hydro_1_AS"/>
</dbReference>
<dbReference type="InterPro" id="IPR001360">
    <property type="entry name" value="Glyco_hydro_1"/>
</dbReference>
<comment type="subunit">
    <text evidence="2">Homodimer.</text>
</comment>
<evidence type="ECO:0000256" key="2">
    <source>
        <dbReference type="ARBA" id="ARBA00011738"/>
    </source>
</evidence>
<dbReference type="GO" id="GO:0005975">
    <property type="term" value="P:carbohydrate metabolic process"/>
    <property type="evidence" value="ECO:0007669"/>
    <property type="project" value="InterPro"/>
</dbReference>
<evidence type="ECO:0000256" key="9">
    <source>
        <dbReference type="SAM" id="SignalP"/>
    </source>
</evidence>
<sequence>MELVYRLYLAFLLPLPCIGVDGGLSHQFIFVAGPLTNDLLNNLNSQSGHGRESAFPPEMAQSDFICHQPSFSSLLPYFAELHASGVTHFKVFLSWTSLLPEMNARNPNKMHVECYRRLLGTLRAAQLKPILVLNQRITSKSSDSQLSLAESTTFIDLFVEYAKFSFESFGDLVDTWLTFSHLPEATEGLRRGEPPDYLLQVFATAHEKAYTMYHENYFSEDGRVSISLDIHDAVMGLPGSFLTSILDFLDFLSLSIQYNCQQGASIETMLNELQPVRRNTDVLLFSLNFHECSSVPENLPTAMASILSAIYENEAWVIGYDVNSFLNNLPIQAARSHPENLAIQSKPEEAVTSSITPLSSYQMVLEKFANQSVLERDTFLFDVFPDNFLWGTSTGAFNVEGGWAEAGKGESIWDRYGHQGHIYMNQTTDVACDSYHKLEYDLYMLRGIQPQIYKFSISWPRIFANGNRESLNPQGVDYYNRLIDGLLDSNVEPMVTLFHWDLPQALQDLGGWQNESIISAFVDYASFCFATFGDRIKFWVTFHEPWVISYAGYGTGQHPPGIVDPGMASYEVAHVILKAHAQAWHIYDTQYRPKQNGKVGIVLNSDWVEPNAPGSPDDLSAAERYLHFMLGWFAHPIFVNGDYPEVLKSQIEQINQQCSSLVAKLPTFTDEEKKLVNGTADFFGLSHYTSRLISTPVNSTCTPSYQNIGGFIPSVDLSWPQTASPWIYMVPWGLRRLLFFVSREYIGTRIPIYIAANGAPTDNGSDFINDTLRSDYYRLYINEALKAVKLDAVDVQSYIARSLLDGFEGTAGYSQRFGLHYVDFNYADRPRTPKESAYFFSSVIENNGFPRAARRKWSQSFKKDTSVSPQLHSLPASGVPSEAKGVWEKFSGQTRFERDMFFYGIFPEDFRWGVSTSAYQIEGGWDADGKGPSIWDTFVHVPGNIKNNATGDIACDSYNKMDADLYLLRSLRVNSYRFSLSWPRIFPDGRNHSVNHHGVSYYNRLIDGLLAQNVTPMVTLHHWDLPQALQDIGGWENPALEEIFASFADFCFQTFGDRVKFWMTFNEPLLISWRGYDSAIFPPNVKDNPGYSAYRVTHTILKAHARAYHIYDEKYRASQKGVVSLSMSIDWVEPELLNDARNVEAADRHLQFEVGWFAHPIFKNGDYPEAMKWKVGNRSELQNLPSSRLPIFTEEEKAYIRGTADVFCLNYYVTKIIKHKATKLTPFSYEDDREQVLQNDPSWPTTANQNRAVAWGLRRVLNWIKMEYGNPPIYITENGVSTNANVDDISRIFFLKTHIDEALKAYSLDGVDLRGYVAWSLMDNFEWLDGYESKFGLHQVDFEHPNRPRTPRSSAIYFTEIIRQNGIPLPKDDAFVYGEFPKGFIWSVASAAYQIEGAWRAEGKGLSIWDQFTHSPLRINNDENGDIACDSYHKMDADLAILKNLQVTHYRFSISWPRVLPDGTTNYINEAGLKYYEKLIDALLAANIQPQVTLYHWDLPQALQNIGGWENETIVQRFKEYAEVLFQRLGEKVKFWITLNEPFNIANNGYGYGVAAPGIYARPGRAPYIVAHNLIKAHAEVWHLYNDNYRPKQGGLISLTINTDWAEPRDPHKQEDIDATRRYLQFFAGWFAHPIFKNGDYSEVMKKRIQERSQGQSRLPEFTESEKQRIKGTYDFFGLNHYSTVLTYNLNHPAFITSYDADRGVATISDRSWLGSGSSWLKVTPFGFRRLLNWIKEEYNNPPIYVTENGISERVDGGFNDTWRIHYLKSYINEALKRNWKMKKKTYNKQYNEHTLPPLLYTAVILDGVDLRGYTVWCLMDNFEWAVGYSERFGLHYTNYTDPTLPRIPKESSKYYSSIIRCNGFPDAATGPHLCLQPQAESTSLPPSSTTLPVNSTMKMLQFLGLDLTSSQAETALYTLFALLLAAVLGLGLFSFVYRRMLKKGSRESQM</sequence>
<dbReference type="Gene3D" id="3.20.20.80">
    <property type="entry name" value="Glycosidases"/>
    <property type="match status" value="4"/>
</dbReference>
<evidence type="ECO:0000256" key="6">
    <source>
        <dbReference type="PROSITE-ProRule" id="PRU10055"/>
    </source>
</evidence>
<keyword evidence="11" id="KW-1185">Reference proteome</keyword>
<feature type="active site" description="Nucleophile" evidence="6">
    <location>
        <position position="1748"/>
    </location>
</feature>
<evidence type="ECO:0000256" key="7">
    <source>
        <dbReference type="RuleBase" id="RU004468"/>
    </source>
</evidence>
<dbReference type="Proteomes" id="UP001142489">
    <property type="component" value="Unassembled WGS sequence"/>
</dbReference>
<accession>A0A9Q1B8U1</accession>
<dbReference type="PANTHER" id="PTHR10353">
    <property type="entry name" value="GLYCOSYL HYDROLASE"/>
    <property type="match status" value="1"/>
</dbReference>
<evidence type="ECO:0000256" key="5">
    <source>
        <dbReference type="ARBA" id="ARBA00023295"/>
    </source>
</evidence>
<dbReference type="EMBL" id="JAPFRF010000001">
    <property type="protein sequence ID" value="KAJ7345812.1"/>
    <property type="molecule type" value="Genomic_DNA"/>
</dbReference>
<dbReference type="PROSITE" id="PS00653">
    <property type="entry name" value="GLYCOSYL_HYDROL_F1_2"/>
    <property type="match status" value="3"/>
</dbReference>
<dbReference type="PANTHER" id="PTHR10353:SF38">
    <property type="entry name" value="LACTASE_PHLORIZIN HYDROLASE"/>
    <property type="match status" value="1"/>
</dbReference>
<keyword evidence="9" id="KW-0732">Signal</keyword>
<evidence type="ECO:0000256" key="4">
    <source>
        <dbReference type="ARBA" id="ARBA00023180"/>
    </source>
</evidence>
<keyword evidence="4" id="KW-0325">Glycoprotein</keyword>
<gene>
    <name evidence="10" type="ORF">JRQ81_001762</name>
</gene>
<feature type="active site" description="Nucleophile" evidence="6">
    <location>
        <position position="1277"/>
    </location>
</feature>
<feature type="signal peptide" evidence="9">
    <location>
        <begin position="1"/>
        <end position="22"/>
    </location>
</feature>
<name>A0A9Q1B8U1_9SAUR</name>
<proteinExistence type="inferred from homology"/>
<evidence type="ECO:0008006" key="12">
    <source>
        <dbReference type="Google" id="ProtNLM"/>
    </source>
</evidence>
<dbReference type="InterPro" id="IPR033132">
    <property type="entry name" value="GH_1_N_CS"/>
</dbReference>
<keyword evidence="8" id="KW-1133">Transmembrane helix</keyword>
<reference evidence="10" key="1">
    <citation type="journal article" date="2023" name="DNA Res.">
        <title>Chromosome-level genome assembly of Phrynocephalus forsythii using third-generation DNA sequencing and Hi-C analysis.</title>
        <authorList>
            <person name="Qi Y."/>
            <person name="Zhao W."/>
            <person name="Zhao Y."/>
            <person name="Niu C."/>
            <person name="Cao S."/>
            <person name="Zhang Y."/>
        </authorList>
    </citation>
    <scope>NUCLEOTIDE SEQUENCE</scope>
    <source>
        <tissue evidence="10">Muscle</tissue>
    </source>
</reference>
<evidence type="ECO:0000256" key="3">
    <source>
        <dbReference type="ARBA" id="ARBA00022801"/>
    </source>
</evidence>
<evidence type="ECO:0000256" key="8">
    <source>
        <dbReference type="SAM" id="Phobius"/>
    </source>
</evidence>
<dbReference type="PRINTS" id="PR00131">
    <property type="entry name" value="GLHYDRLASE1"/>
</dbReference>
<dbReference type="FunFam" id="3.20.20.80:FF:000013">
    <property type="entry name" value="lactase-phlorizin hydrolase"/>
    <property type="match status" value="3"/>
</dbReference>
<dbReference type="OrthoDB" id="65569at2759"/>
<dbReference type="GO" id="GO:0000016">
    <property type="term" value="F:lactase activity"/>
    <property type="evidence" value="ECO:0007669"/>
    <property type="project" value="TreeGrafter"/>
</dbReference>
<feature type="chain" id="PRO_5040407444" description="Lactase-phlorizin hydrolase" evidence="9">
    <location>
        <begin position="23"/>
        <end position="1951"/>
    </location>
</feature>
<evidence type="ECO:0000313" key="11">
    <source>
        <dbReference type="Proteomes" id="UP001142489"/>
    </source>
</evidence>
<protein>
    <recommendedName>
        <fullName evidence="12">Lactase-phlorizin hydrolase</fullName>
    </recommendedName>
</protein>
<keyword evidence="5 7" id="KW-0326">Glycosidase</keyword>
<evidence type="ECO:0000313" key="10">
    <source>
        <dbReference type="EMBL" id="KAJ7345812.1"/>
    </source>
</evidence>
<dbReference type="InterPro" id="IPR017853">
    <property type="entry name" value="GH"/>
</dbReference>
<organism evidence="10 11">
    <name type="scientific">Phrynocephalus forsythii</name>
    <dbReference type="NCBI Taxonomy" id="171643"/>
    <lineage>
        <taxon>Eukaryota</taxon>
        <taxon>Metazoa</taxon>
        <taxon>Chordata</taxon>
        <taxon>Craniata</taxon>
        <taxon>Vertebrata</taxon>
        <taxon>Euteleostomi</taxon>
        <taxon>Lepidosauria</taxon>
        <taxon>Squamata</taxon>
        <taxon>Bifurcata</taxon>
        <taxon>Unidentata</taxon>
        <taxon>Episquamata</taxon>
        <taxon>Toxicofera</taxon>
        <taxon>Iguania</taxon>
        <taxon>Acrodonta</taxon>
        <taxon>Agamidae</taxon>
        <taxon>Agaminae</taxon>
        <taxon>Phrynocephalus</taxon>
    </lineage>
</organism>
<comment type="similarity">
    <text evidence="1">Belongs to the glycosyl hydrolase 1 family.</text>
</comment>
<keyword evidence="8" id="KW-0812">Transmembrane</keyword>
<dbReference type="PROSITE" id="PS00572">
    <property type="entry name" value="GLYCOSYL_HYDROL_F1_1"/>
    <property type="match status" value="2"/>
</dbReference>
<dbReference type="Pfam" id="PF00232">
    <property type="entry name" value="Glyco_hydro_1"/>
    <property type="match status" value="5"/>
</dbReference>
<keyword evidence="3 7" id="KW-0378">Hydrolase</keyword>
<comment type="caution">
    <text evidence="10">The sequence shown here is derived from an EMBL/GenBank/DDBJ whole genome shotgun (WGS) entry which is preliminary data.</text>
</comment>
<keyword evidence="8" id="KW-0472">Membrane</keyword>
<feature type="transmembrane region" description="Helical" evidence="8">
    <location>
        <begin position="1916"/>
        <end position="1938"/>
    </location>
</feature>
<dbReference type="SUPFAM" id="SSF51445">
    <property type="entry name" value="(Trans)glycosidases"/>
    <property type="match status" value="4"/>
</dbReference>
<evidence type="ECO:0000256" key="1">
    <source>
        <dbReference type="ARBA" id="ARBA00010838"/>
    </source>
</evidence>